<dbReference type="EMBL" id="JANBUK010004160">
    <property type="protein sequence ID" value="KAJ2764832.1"/>
    <property type="molecule type" value="Genomic_DNA"/>
</dbReference>
<accession>A0ACC1JPF3</accession>
<comment type="caution">
    <text evidence="1">The sequence shown here is derived from an EMBL/GenBank/DDBJ whole genome shotgun (WGS) entry which is preliminary data.</text>
</comment>
<proteinExistence type="predicted"/>
<evidence type="ECO:0000313" key="2">
    <source>
        <dbReference type="Proteomes" id="UP001140066"/>
    </source>
</evidence>
<keyword evidence="2" id="KW-1185">Reference proteome</keyword>
<gene>
    <name evidence="1" type="ORF">GGI18_006346</name>
</gene>
<organism evidence="1 2">
    <name type="scientific">Coemansia linderi</name>
    <dbReference type="NCBI Taxonomy" id="2663919"/>
    <lineage>
        <taxon>Eukaryota</taxon>
        <taxon>Fungi</taxon>
        <taxon>Fungi incertae sedis</taxon>
        <taxon>Zoopagomycota</taxon>
        <taxon>Kickxellomycotina</taxon>
        <taxon>Kickxellomycetes</taxon>
        <taxon>Kickxellales</taxon>
        <taxon>Kickxellaceae</taxon>
        <taxon>Coemansia</taxon>
    </lineage>
</organism>
<feature type="non-terminal residue" evidence="1">
    <location>
        <position position="92"/>
    </location>
</feature>
<dbReference type="Proteomes" id="UP001140066">
    <property type="component" value="Unassembled WGS sequence"/>
</dbReference>
<reference evidence="1" key="1">
    <citation type="submission" date="2022-07" db="EMBL/GenBank/DDBJ databases">
        <title>Phylogenomic reconstructions and comparative analyses of Kickxellomycotina fungi.</title>
        <authorList>
            <person name="Reynolds N.K."/>
            <person name="Stajich J.E."/>
            <person name="Barry K."/>
            <person name="Grigoriev I.V."/>
            <person name="Crous P."/>
            <person name="Smith M.E."/>
        </authorList>
    </citation>
    <scope>NUCLEOTIDE SEQUENCE</scope>
    <source>
        <strain evidence="1">BCRC 34191</strain>
    </source>
</reference>
<evidence type="ECO:0000313" key="1">
    <source>
        <dbReference type="EMBL" id="KAJ2764832.1"/>
    </source>
</evidence>
<sequence length="92" mass="9467">MDDSQDKASKLIEPAEDAGSATNDKHCDSSSNCAGELVETLVSDGDSQSSDDEDGEGSIFVAEESYAPLGDADDEGPGATSADLDDAFQCRS</sequence>
<name>A0ACC1JPF3_9FUNG</name>
<protein>
    <submittedName>
        <fullName evidence="1">Uncharacterized protein</fullName>
    </submittedName>
</protein>